<gene>
    <name evidence="4" type="ORF">BCR34DRAFT_637929</name>
</gene>
<dbReference type="InterPro" id="IPR036864">
    <property type="entry name" value="Zn2-C6_fun-type_DNA-bd_sf"/>
</dbReference>
<protein>
    <submittedName>
        <fullName evidence="4">Fungal-specific transcription factor domain-domain-containing protein</fullName>
    </submittedName>
</protein>
<dbReference type="InterPro" id="IPR001138">
    <property type="entry name" value="Zn2Cys6_DnaBD"/>
</dbReference>
<comment type="caution">
    <text evidence="4">The sequence shown here is derived from an EMBL/GenBank/DDBJ whole genome shotgun (WGS) entry which is preliminary data.</text>
</comment>
<dbReference type="Proteomes" id="UP000193144">
    <property type="component" value="Unassembled WGS sequence"/>
</dbReference>
<dbReference type="PANTHER" id="PTHR37534">
    <property type="entry name" value="TRANSCRIPTIONAL ACTIVATOR PROTEIN UGA3"/>
    <property type="match status" value="1"/>
</dbReference>
<dbReference type="GO" id="GO:0000976">
    <property type="term" value="F:transcription cis-regulatory region binding"/>
    <property type="evidence" value="ECO:0007669"/>
    <property type="project" value="TreeGrafter"/>
</dbReference>
<keyword evidence="5" id="KW-1185">Reference proteome</keyword>
<dbReference type="GO" id="GO:0005634">
    <property type="term" value="C:nucleus"/>
    <property type="evidence" value="ECO:0007669"/>
    <property type="project" value="UniProtKB-SubCell"/>
</dbReference>
<feature type="region of interest" description="Disordered" evidence="3">
    <location>
        <begin position="74"/>
        <end position="100"/>
    </location>
</feature>
<organism evidence="4 5">
    <name type="scientific">Clohesyomyces aquaticus</name>
    <dbReference type="NCBI Taxonomy" id="1231657"/>
    <lineage>
        <taxon>Eukaryota</taxon>
        <taxon>Fungi</taxon>
        <taxon>Dikarya</taxon>
        <taxon>Ascomycota</taxon>
        <taxon>Pezizomycotina</taxon>
        <taxon>Dothideomycetes</taxon>
        <taxon>Pleosporomycetidae</taxon>
        <taxon>Pleosporales</taxon>
        <taxon>Lindgomycetaceae</taxon>
        <taxon>Clohesyomyces</taxon>
    </lineage>
</organism>
<evidence type="ECO:0000256" key="1">
    <source>
        <dbReference type="ARBA" id="ARBA00004123"/>
    </source>
</evidence>
<dbReference type="EMBL" id="MCFA01000018">
    <property type="protein sequence ID" value="ORY16439.1"/>
    <property type="molecule type" value="Genomic_DNA"/>
</dbReference>
<evidence type="ECO:0000256" key="2">
    <source>
        <dbReference type="ARBA" id="ARBA00023242"/>
    </source>
</evidence>
<feature type="compositionally biased region" description="Low complexity" evidence="3">
    <location>
        <begin position="76"/>
        <end position="92"/>
    </location>
</feature>
<dbReference type="PANTHER" id="PTHR37534:SF49">
    <property type="entry name" value="LYSINE BIOSYNTHESIS REGULATORY PROTEIN LYS14"/>
    <property type="match status" value="1"/>
</dbReference>
<dbReference type="GO" id="GO:0008270">
    <property type="term" value="F:zinc ion binding"/>
    <property type="evidence" value="ECO:0007669"/>
    <property type="project" value="InterPro"/>
</dbReference>
<comment type="subcellular location">
    <subcellularLocation>
        <location evidence="1">Nucleus</location>
    </subcellularLocation>
</comment>
<dbReference type="GO" id="GO:0045944">
    <property type="term" value="P:positive regulation of transcription by RNA polymerase II"/>
    <property type="evidence" value="ECO:0007669"/>
    <property type="project" value="TreeGrafter"/>
</dbReference>
<dbReference type="GO" id="GO:0000981">
    <property type="term" value="F:DNA-binding transcription factor activity, RNA polymerase II-specific"/>
    <property type="evidence" value="ECO:0007669"/>
    <property type="project" value="InterPro"/>
</dbReference>
<evidence type="ECO:0000313" key="5">
    <source>
        <dbReference type="Proteomes" id="UP000193144"/>
    </source>
</evidence>
<dbReference type="InterPro" id="IPR021858">
    <property type="entry name" value="Fun_TF"/>
</dbReference>
<evidence type="ECO:0000256" key="3">
    <source>
        <dbReference type="SAM" id="MobiDB-lite"/>
    </source>
</evidence>
<dbReference type="OrthoDB" id="3477330at2759"/>
<accession>A0A1Y2A1Q8</accession>
<sequence length="418" mass="46534">MPNSSPAVPAPIKSNRRRKPFLVAGPVARRIKCDEGRPACERCSRSRLSYEGYGVRLLWMNSPRHRRTCIPDTSLHQTQGQSSSSIHHSGNGPRDVGSTISKRSEMTVPSSFSSTAPKSIPEFSNQIPCHIDDLTVSSRQKSLIQLWVFFLCKSMVPVDLVHNPYRVVCLSFAFDGLDSSVTRSNNLAVFHGMCAVSAENLIYLGNARRGVSKILATHHNHLALKHLQRALETQLPINDIAPVLSAILICILRDSITGEARNWRYHVQGALSCIPKPMEIGAVQPGSSLHVVLEHFLCLAVFGNITTTYDLGALIDHFPVSGSYMSQYHGISKFTLQPVLLINRYSANASGQRSVEAYNGQDRQCNSSHFMDLELLELKAYLHAPTAIPPEIHPRHEDAVISFHYSHVYYFALLIYLQ</sequence>
<dbReference type="Pfam" id="PF11951">
    <property type="entry name" value="Fungal_trans_2"/>
    <property type="match status" value="1"/>
</dbReference>
<proteinExistence type="predicted"/>
<dbReference type="CDD" id="cd00067">
    <property type="entry name" value="GAL4"/>
    <property type="match status" value="1"/>
</dbReference>
<dbReference type="Gene3D" id="4.10.240.10">
    <property type="entry name" value="Zn(2)-C6 fungal-type DNA-binding domain"/>
    <property type="match status" value="1"/>
</dbReference>
<dbReference type="AlphaFoldDB" id="A0A1Y2A1Q8"/>
<keyword evidence="2" id="KW-0539">Nucleus</keyword>
<reference evidence="4 5" key="1">
    <citation type="submission" date="2016-07" db="EMBL/GenBank/DDBJ databases">
        <title>Pervasive Adenine N6-methylation of Active Genes in Fungi.</title>
        <authorList>
            <consortium name="DOE Joint Genome Institute"/>
            <person name="Mondo S.J."/>
            <person name="Dannebaum R.O."/>
            <person name="Kuo R.C."/>
            <person name="Labutti K."/>
            <person name="Haridas S."/>
            <person name="Kuo A."/>
            <person name="Salamov A."/>
            <person name="Ahrendt S.R."/>
            <person name="Lipzen A."/>
            <person name="Sullivan W."/>
            <person name="Andreopoulos W.B."/>
            <person name="Clum A."/>
            <person name="Lindquist E."/>
            <person name="Daum C."/>
            <person name="Ramamoorthy G.K."/>
            <person name="Gryganskyi A."/>
            <person name="Culley D."/>
            <person name="Magnuson J.K."/>
            <person name="James T.Y."/>
            <person name="O'Malley M.A."/>
            <person name="Stajich J.E."/>
            <person name="Spatafora J.W."/>
            <person name="Visel A."/>
            <person name="Grigoriev I.V."/>
        </authorList>
    </citation>
    <scope>NUCLEOTIDE SEQUENCE [LARGE SCALE GENOMIC DNA]</scope>
    <source>
        <strain evidence="4 5">CBS 115471</strain>
    </source>
</reference>
<name>A0A1Y2A1Q8_9PLEO</name>
<evidence type="ECO:0000313" key="4">
    <source>
        <dbReference type="EMBL" id="ORY16439.1"/>
    </source>
</evidence>